<dbReference type="eggNOG" id="COG3313">
    <property type="taxonomic scope" value="Bacteria"/>
</dbReference>
<dbReference type="KEGG" id="kga:ST1E_0126"/>
<dbReference type="EMBL" id="CP003806">
    <property type="protein sequence ID" value="AGF49377.1"/>
    <property type="molecule type" value="Genomic_DNA"/>
</dbReference>
<accession>M1LV05</accession>
<dbReference type="PANTHER" id="PTHR35175:SF1">
    <property type="entry name" value="OXIDOREDUCTASE"/>
    <property type="match status" value="1"/>
</dbReference>
<dbReference type="InterPro" id="IPR010710">
    <property type="entry name" value="DUF1289"/>
</dbReference>
<evidence type="ECO:0000313" key="1">
    <source>
        <dbReference type="EMBL" id="AGF49377.1"/>
    </source>
</evidence>
<dbReference type="PANTHER" id="PTHR35175">
    <property type="entry name" value="DUF1289 DOMAIN-CONTAINING PROTEIN"/>
    <property type="match status" value="1"/>
</dbReference>
<protein>
    <submittedName>
        <fullName evidence="1">Putative Fe-S protein</fullName>
    </submittedName>
</protein>
<dbReference type="OrthoDB" id="5296987at2"/>
<keyword evidence="2" id="KW-1185">Reference proteome</keyword>
<name>M1LV05_9PROT</name>
<dbReference type="AlphaFoldDB" id="M1LV05"/>
<proteinExistence type="predicted"/>
<organism evidence="1 2">
    <name type="scientific">Candidatus Kinetoplastidibacterium galati TCC219</name>
    <dbReference type="NCBI Taxonomy" id="1208921"/>
    <lineage>
        <taxon>Bacteria</taxon>
        <taxon>Pseudomonadati</taxon>
        <taxon>Pseudomonadota</taxon>
        <taxon>Betaproteobacteria</taxon>
        <taxon>Candidatus Kinetoplastidibacterium</taxon>
    </lineage>
</organism>
<dbReference type="PATRIC" id="fig|1208921.3.peg.668"/>
<dbReference type="Pfam" id="PF06945">
    <property type="entry name" value="DUF1289"/>
    <property type="match status" value="1"/>
</dbReference>
<dbReference type="HOGENOM" id="CLU_162538_2_1_4"/>
<gene>
    <name evidence="1" type="ORF">ST1E_0126</name>
</gene>
<reference evidence="1 2" key="1">
    <citation type="journal article" date="2013" name="Genome Biol. Evol.">
        <title>Genome evolution and phylogenomic analysis of candidatus kinetoplastibacterium, the betaproteobacterial endosymbionts of strigomonas and angomonas.</title>
        <authorList>
            <person name="Alves J.M."/>
            <person name="Serrano M.G."/>
            <person name="Maia da Silva F."/>
            <person name="Voegtly L.J."/>
            <person name="Matveyev A.V."/>
            <person name="Teixeira M.M."/>
            <person name="Camargo E.P."/>
            <person name="Buck G.A."/>
        </authorList>
    </citation>
    <scope>NUCLEOTIDE SEQUENCE [LARGE SCALE GENOMIC DNA]</scope>
    <source>
        <strain evidence="1 2">TCC219</strain>
    </source>
</reference>
<dbReference type="RefSeq" id="WP_015389861.1">
    <property type="nucleotide sequence ID" value="NC_020284.1"/>
</dbReference>
<dbReference type="STRING" id="1208921.ST1E_0126"/>
<evidence type="ECO:0000313" key="2">
    <source>
        <dbReference type="Proteomes" id="UP000011658"/>
    </source>
</evidence>
<dbReference type="Proteomes" id="UP000011658">
    <property type="component" value="Chromosome"/>
</dbReference>
<sequence>MVFVKKSSADNSKDSILNATDVPCIGVCTTLFDDICRGCGRTLFEVSNWVFLSDDEKLVVWKRIKSDGYPRKNKT</sequence>